<dbReference type="PANTHER" id="PTHR43280:SF29">
    <property type="entry name" value="ARAC-FAMILY TRANSCRIPTIONAL REGULATOR"/>
    <property type="match status" value="1"/>
</dbReference>
<feature type="transmembrane region" description="Helical" evidence="4">
    <location>
        <begin position="152"/>
        <end position="172"/>
    </location>
</feature>
<dbReference type="EMBL" id="JBHTKA010000001">
    <property type="protein sequence ID" value="MFD0999413.1"/>
    <property type="molecule type" value="Genomic_DNA"/>
</dbReference>
<dbReference type="PROSITE" id="PS00041">
    <property type="entry name" value="HTH_ARAC_FAMILY_1"/>
    <property type="match status" value="1"/>
</dbReference>
<feature type="transmembrane region" description="Helical" evidence="4">
    <location>
        <begin position="31"/>
        <end position="51"/>
    </location>
</feature>
<accession>A0ABW3K0P5</accession>
<protein>
    <submittedName>
        <fullName evidence="6">Helix-turn-helix domain-containing protein</fullName>
    </submittedName>
</protein>
<evidence type="ECO:0000313" key="6">
    <source>
        <dbReference type="EMBL" id="MFD0999413.1"/>
    </source>
</evidence>
<keyword evidence="7" id="KW-1185">Reference proteome</keyword>
<dbReference type="PROSITE" id="PS01124">
    <property type="entry name" value="HTH_ARAC_FAMILY_2"/>
    <property type="match status" value="1"/>
</dbReference>
<organism evidence="6 7">
    <name type="scientific">Ohtaekwangia kribbensis</name>
    <dbReference type="NCBI Taxonomy" id="688913"/>
    <lineage>
        <taxon>Bacteria</taxon>
        <taxon>Pseudomonadati</taxon>
        <taxon>Bacteroidota</taxon>
        <taxon>Cytophagia</taxon>
        <taxon>Cytophagales</taxon>
        <taxon>Fulvivirgaceae</taxon>
        <taxon>Ohtaekwangia</taxon>
    </lineage>
</organism>
<keyword evidence="4" id="KW-0812">Transmembrane</keyword>
<dbReference type="PANTHER" id="PTHR43280">
    <property type="entry name" value="ARAC-FAMILY TRANSCRIPTIONAL REGULATOR"/>
    <property type="match status" value="1"/>
</dbReference>
<evidence type="ECO:0000256" key="1">
    <source>
        <dbReference type="ARBA" id="ARBA00023015"/>
    </source>
</evidence>
<dbReference type="RefSeq" id="WP_377577815.1">
    <property type="nucleotide sequence ID" value="NZ_JBHTKA010000001.1"/>
</dbReference>
<feature type="transmembrane region" description="Helical" evidence="4">
    <location>
        <begin position="94"/>
        <end position="113"/>
    </location>
</feature>
<dbReference type="InterPro" id="IPR018062">
    <property type="entry name" value="HTH_AraC-typ_CS"/>
</dbReference>
<keyword evidence="3" id="KW-0804">Transcription</keyword>
<dbReference type="SUPFAM" id="SSF46689">
    <property type="entry name" value="Homeodomain-like"/>
    <property type="match status" value="1"/>
</dbReference>
<keyword evidence="4" id="KW-1133">Transmembrane helix</keyword>
<feature type="transmembrane region" description="Helical" evidence="4">
    <location>
        <begin position="6"/>
        <end position="24"/>
    </location>
</feature>
<dbReference type="SMART" id="SM00342">
    <property type="entry name" value="HTH_ARAC"/>
    <property type="match status" value="1"/>
</dbReference>
<dbReference type="Gene3D" id="1.10.10.60">
    <property type="entry name" value="Homeodomain-like"/>
    <property type="match status" value="2"/>
</dbReference>
<gene>
    <name evidence="6" type="ORF">ACFQ21_08850</name>
</gene>
<sequence length="330" mass="37610">MVNIVLVLSCLGVVQALLLCAYLFSLKDKKANIVLACMLLALVMVVGKSVASNYMMVALWLRNLGIAGKLLTGPFLWLYGKILFERRDFSQRDFIHIIPFILYALFCWAIPNATDFTSYLMASLVFAHLAVYLLFCWRYILNNLQGARLLPWYRNIVLGVTILWFLYVGIFVGVIPVYILGAVFFSFLIYIFSYLLLKRHVFNLQKYTNTAMSTEASANLLKHLKQLFEEKEIYLDSAISVKSVAEGLGVSPREVSQVINESVQMNFSEFVNYHRIVKAKSLLAHPDYWQQKIESIAYDCGFGNVTSFNLAFKADTGLTPSQYRNQFKVA</sequence>
<keyword evidence="1" id="KW-0805">Transcription regulation</keyword>
<feature type="transmembrane region" description="Helical" evidence="4">
    <location>
        <begin position="119"/>
        <end position="140"/>
    </location>
</feature>
<evidence type="ECO:0000313" key="7">
    <source>
        <dbReference type="Proteomes" id="UP001597112"/>
    </source>
</evidence>
<feature type="transmembrane region" description="Helical" evidence="4">
    <location>
        <begin position="57"/>
        <end position="82"/>
    </location>
</feature>
<feature type="transmembrane region" description="Helical" evidence="4">
    <location>
        <begin position="178"/>
        <end position="197"/>
    </location>
</feature>
<reference evidence="7" key="1">
    <citation type="journal article" date="2019" name="Int. J. Syst. Evol. Microbiol.">
        <title>The Global Catalogue of Microorganisms (GCM) 10K type strain sequencing project: providing services to taxonomists for standard genome sequencing and annotation.</title>
        <authorList>
            <consortium name="The Broad Institute Genomics Platform"/>
            <consortium name="The Broad Institute Genome Sequencing Center for Infectious Disease"/>
            <person name="Wu L."/>
            <person name="Ma J."/>
        </authorList>
    </citation>
    <scope>NUCLEOTIDE SEQUENCE [LARGE SCALE GENOMIC DNA]</scope>
    <source>
        <strain evidence="7">CCUG 58938</strain>
    </source>
</reference>
<keyword evidence="2" id="KW-0238">DNA-binding</keyword>
<name>A0ABW3K0P5_9BACT</name>
<dbReference type="Proteomes" id="UP001597112">
    <property type="component" value="Unassembled WGS sequence"/>
</dbReference>
<evidence type="ECO:0000256" key="2">
    <source>
        <dbReference type="ARBA" id="ARBA00023125"/>
    </source>
</evidence>
<feature type="domain" description="HTH araC/xylS-type" evidence="5">
    <location>
        <begin position="218"/>
        <end position="326"/>
    </location>
</feature>
<dbReference type="InterPro" id="IPR009057">
    <property type="entry name" value="Homeodomain-like_sf"/>
</dbReference>
<dbReference type="InterPro" id="IPR018060">
    <property type="entry name" value="HTH_AraC"/>
</dbReference>
<dbReference type="InterPro" id="IPR020449">
    <property type="entry name" value="Tscrpt_reg_AraC-type_HTH"/>
</dbReference>
<proteinExistence type="predicted"/>
<dbReference type="PRINTS" id="PR00032">
    <property type="entry name" value="HTHARAC"/>
</dbReference>
<comment type="caution">
    <text evidence="6">The sequence shown here is derived from an EMBL/GenBank/DDBJ whole genome shotgun (WGS) entry which is preliminary data.</text>
</comment>
<evidence type="ECO:0000259" key="5">
    <source>
        <dbReference type="PROSITE" id="PS01124"/>
    </source>
</evidence>
<evidence type="ECO:0000256" key="3">
    <source>
        <dbReference type="ARBA" id="ARBA00023163"/>
    </source>
</evidence>
<keyword evidence="4" id="KW-0472">Membrane</keyword>
<dbReference type="Pfam" id="PF12833">
    <property type="entry name" value="HTH_18"/>
    <property type="match status" value="1"/>
</dbReference>
<evidence type="ECO:0000256" key="4">
    <source>
        <dbReference type="SAM" id="Phobius"/>
    </source>
</evidence>